<keyword evidence="1" id="KW-0472">Membrane</keyword>
<keyword evidence="1" id="KW-1133">Transmembrane helix</keyword>
<reference evidence="2" key="1">
    <citation type="submission" date="2023-06" db="EMBL/GenBank/DDBJ databases">
        <title>Identification of a novel pathogenic adenovirus species in African Grey Parrot unveils distinct lineage within aviadenoviruses.</title>
        <authorList>
            <person name="Das T."/>
            <person name="Raidal S."/>
            <person name="Das S."/>
        </authorList>
    </citation>
    <scope>NUCLEOTIDE SEQUENCE</scope>
    <source>
        <strain evidence="2">CS23-0540</strain>
    </source>
</reference>
<keyword evidence="1" id="KW-0812">Transmembrane</keyword>
<feature type="transmembrane region" description="Helical" evidence="1">
    <location>
        <begin position="20"/>
        <end position="42"/>
    </location>
</feature>
<proteinExistence type="predicted"/>
<evidence type="ECO:0000313" key="2">
    <source>
        <dbReference type="EMBL" id="XBY87777.1"/>
    </source>
</evidence>
<accession>A0AB38ZPD1</accession>
<dbReference type="EMBL" id="OR096706">
    <property type="protein sequence ID" value="XBY87777.1"/>
    <property type="molecule type" value="Genomic_DNA"/>
</dbReference>
<evidence type="ECO:0000256" key="1">
    <source>
        <dbReference type="SAM" id="Phobius"/>
    </source>
</evidence>
<name>A0AB38ZPD1_9ADEN</name>
<sequence length="133" mass="14703">MLVSAIVFTCLYLQQSLPALVFVGASVAIVVVLSSLSVLLIWEMQYQNRPRCSCIVQRLRCPLWWRGDGAAWTVSCNPVYGMFGARIPHVPLPPLPVSHLSPSASLCADDHLYCEIGDYGDLSQVVLIEETRL</sequence>
<organism evidence="2">
    <name type="scientific">Psittacine aviadenovirus B</name>
    <dbReference type="NCBI Taxonomy" id="2169709"/>
    <lineage>
        <taxon>Viruses</taxon>
        <taxon>Varidnaviria</taxon>
        <taxon>Bamfordvirae</taxon>
        <taxon>Preplasmiviricota</taxon>
        <taxon>Polisuviricotina</taxon>
        <taxon>Pharingeaviricetes</taxon>
        <taxon>Rowavirales</taxon>
        <taxon>Adenoviridae</taxon>
        <taxon>Aviadenovirus</taxon>
        <taxon>Aviadenovirus rubri</taxon>
    </lineage>
</organism>
<protein>
    <submittedName>
        <fullName evidence="2">ORF12 protein</fullName>
    </submittedName>
</protein>